<dbReference type="SUPFAM" id="SSF52540">
    <property type="entry name" value="P-loop containing nucleoside triphosphate hydrolases"/>
    <property type="match status" value="1"/>
</dbReference>
<organism evidence="6 7">
    <name type="scientific">Kribbella aluminosa</name>
    <dbReference type="NCBI Taxonomy" id="416017"/>
    <lineage>
        <taxon>Bacteria</taxon>
        <taxon>Bacillati</taxon>
        <taxon>Actinomycetota</taxon>
        <taxon>Actinomycetes</taxon>
        <taxon>Propionibacteriales</taxon>
        <taxon>Kribbellaceae</taxon>
        <taxon>Kribbella</taxon>
    </lineage>
</organism>
<dbReference type="SMART" id="SM00382">
    <property type="entry name" value="AAA"/>
    <property type="match status" value="1"/>
</dbReference>
<dbReference type="InterPro" id="IPR017871">
    <property type="entry name" value="ABC_transporter-like_CS"/>
</dbReference>
<dbReference type="RefSeq" id="WP_209693908.1">
    <property type="nucleotide sequence ID" value="NZ_BAAAVU010000032.1"/>
</dbReference>
<evidence type="ECO:0000256" key="4">
    <source>
        <dbReference type="ARBA" id="ARBA00022840"/>
    </source>
</evidence>
<dbReference type="Proteomes" id="UP000755585">
    <property type="component" value="Unassembled WGS sequence"/>
</dbReference>
<gene>
    <name evidence="6" type="ORF">JOF29_002014</name>
</gene>
<dbReference type="InterPro" id="IPR027417">
    <property type="entry name" value="P-loop_NTPase"/>
</dbReference>
<evidence type="ECO:0000259" key="5">
    <source>
        <dbReference type="PROSITE" id="PS50893"/>
    </source>
</evidence>
<keyword evidence="7" id="KW-1185">Reference proteome</keyword>
<evidence type="ECO:0000256" key="3">
    <source>
        <dbReference type="ARBA" id="ARBA00022741"/>
    </source>
</evidence>
<evidence type="ECO:0000256" key="1">
    <source>
        <dbReference type="ARBA" id="ARBA00005417"/>
    </source>
</evidence>
<dbReference type="NCBIfam" id="TIGR01727">
    <property type="entry name" value="oligo_HPY"/>
    <property type="match status" value="1"/>
</dbReference>
<dbReference type="PROSITE" id="PS00211">
    <property type="entry name" value="ABC_TRANSPORTER_1"/>
    <property type="match status" value="1"/>
</dbReference>
<evidence type="ECO:0000256" key="2">
    <source>
        <dbReference type="ARBA" id="ARBA00022448"/>
    </source>
</evidence>
<proteinExistence type="inferred from homology"/>
<dbReference type="CDD" id="cd03257">
    <property type="entry name" value="ABC_NikE_OppD_transporters"/>
    <property type="match status" value="1"/>
</dbReference>
<keyword evidence="3" id="KW-0547">Nucleotide-binding</keyword>
<reference evidence="6 7" key="1">
    <citation type="submission" date="2021-03" db="EMBL/GenBank/DDBJ databases">
        <title>Sequencing the genomes of 1000 actinobacteria strains.</title>
        <authorList>
            <person name="Klenk H.-P."/>
        </authorList>
    </citation>
    <scope>NUCLEOTIDE SEQUENCE [LARGE SCALE GENOMIC DNA]</scope>
    <source>
        <strain evidence="6 7">DSM 18824</strain>
    </source>
</reference>
<dbReference type="InterPro" id="IPR003439">
    <property type="entry name" value="ABC_transporter-like_ATP-bd"/>
</dbReference>
<comment type="similarity">
    <text evidence="1">Belongs to the ABC transporter superfamily.</text>
</comment>
<keyword evidence="2" id="KW-0813">Transport</keyword>
<protein>
    <submittedName>
        <fullName evidence="6">Peptide/nickel transport system ATP-binding protein</fullName>
    </submittedName>
</protein>
<dbReference type="InterPro" id="IPR003593">
    <property type="entry name" value="AAA+_ATPase"/>
</dbReference>
<comment type="caution">
    <text evidence="6">The sequence shown here is derived from an EMBL/GenBank/DDBJ whole genome shotgun (WGS) entry which is preliminary data.</text>
</comment>
<dbReference type="GO" id="GO:0005524">
    <property type="term" value="F:ATP binding"/>
    <property type="evidence" value="ECO:0007669"/>
    <property type="project" value="UniProtKB-KW"/>
</dbReference>
<dbReference type="PANTHER" id="PTHR43776">
    <property type="entry name" value="TRANSPORT ATP-BINDING PROTEIN"/>
    <property type="match status" value="1"/>
</dbReference>
<dbReference type="Pfam" id="PF08352">
    <property type="entry name" value="oligo_HPY"/>
    <property type="match status" value="1"/>
</dbReference>
<dbReference type="Gene3D" id="3.40.50.300">
    <property type="entry name" value="P-loop containing nucleotide triphosphate hydrolases"/>
    <property type="match status" value="1"/>
</dbReference>
<dbReference type="InterPro" id="IPR013563">
    <property type="entry name" value="Oligopep_ABC_C"/>
</dbReference>
<dbReference type="Pfam" id="PF00005">
    <property type="entry name" value="ABC_tran"/>
    <property type="match status" value="1"/>
</dbReference>
<dbReference type="PROSITE" id="PS50893">
    <property type="entry name" value="ABC_TRANSPORTER_2"/>
    <property type="match status" value="1"/>
</dbReference>
<feature type="domain" description="ABC transporter" evidence="5">
    <location>
        <begin position="4"/>
        <end position="254"/>
    </location>
</feature>
<name>A0ABS4UH02_9ACTN</name>
<evidence type="ECO:0000313" key="7">
    <source>
        <dbReference type="Proteomes" id="UP000755585"/>
    </source>
</evidence>
<evidence type="ECO:0000313" key="6">
    <source>
        <dbReference type="EMBL" id="MBP2350931.1"/>
    </source>
</evidence>
<dbReference type="PANTHER" id="PTHR43776:SF7">
    <property type="entry name" value="D,D-DIPEPTIDE TRANSPORT ATP-BINDING PROTEIN DDPF-RELATED"/>
    <property type="match status" value="1"/>
</dbReference>
<dbReference type="EMBL" id="JAGINT010000001">
    <property type="protein sequence ID" value="MBP2350931.1"/>
    <property type="molecule type" value="Genomic_DNA"/>
</dbReference>
<keyword evidence="4 6" id="KW-0067">ATP-binding</keyword>
<dbReference type="InterPro" id="IPR050319">
    <property type="entry name" value="ABC_transp_ATP-bind"/>
</dbReference>
<sequence length="335" mass="36646">MSLLETRGLTMHFPLSGGFLGRNRGYVKAVDGVDLSIEAGRTLGLVGESGCGKTTLGRCIVRAYEPTSGSIMFDGVDLASLSEKQLKPYRAQVRLIFQDPHSSLDPRKTLRDIIAEPLKVQDAGSRDEIDDKVAALLRRVGLRAEYAHRYPHAFSGGERQRVVIARALATEPRLVVADEAVSALDVSVRAQILNLLRDLQEESGLTYLFVSHDLGIVEHVADDVAVMYVGKLVESASTEELYTKPLHPYTEALLSAVPDPDPTSRGQRERIKLRGEIADPSKVPTGCPFHPRCGYAEDRCATDVPQLREIRGRKVACHLAEQLDLKGVLTATTAP</sequence>
<accession>A0ABS4UH02</accession>